<feature type="domain" description="AMP-dependent synthetase/ligase" evidence="20">
    <location>
        <begin position="67"/>
        <end position="419"/>
    </location>
</feature>
<dbReference type="InterPro" id="IPR025110">
    <property type="entry name" value="AMP-bd_C"/>
</dbReference>
<dbReference type="Pfam" id="PF00501">
    <property type="entry name" value="AMP-binding"/>
    <property type="match status" value="1"/>
</dbReference>
<keyword evidence="23" id="KW-1185">Reference proteome</keyword>
<keyword evidence="11" id="KW-0067">ATP-binding</keyword>
<dbReference type="FunFam" id="3.40.50.12780:FF:000019">
    <property type="entry name" value="Long-chain fatty acid transporter"/>
    <property type="match status" value="1"/>
</dbReference>
<comment type="function">
    <text evidence="17">Acyl-CoA synthetase required for both the import of long chain fatty acids (LCFAs) (C14-C18) and the activation very long chain fatty acids (VLCFAs) (C20-C26) by esterification of the fatty acids into metabolically active CoA-thioesters for subsequent degradation or incorporation into phospholipids. The transport and fatty acyl-CoA synthetase activities are genetically separable and are thus independent activities. Esterifies VLCFAs in the peroxisome matrix. The VLCFAs are actively transported into peroxisomes by a PXA1-PXA2 heterodimeric transporter in the peroxisomal membrane.</text>
</comment>
<feature type="domain" description="AMP-binding enzyme C-terminal" evidence="21">
    <location>
        <begin position="512"/>
        <end position="589"/>
    </location>
</feature>
<dbReference type="GO" id="GO:0005811">
    <property type="term" value="C:lipid droplet"/>
    <property type="evidence" value="ECO:0007669"/>
    <property type="project" value="UniProtKB-SubCell"/>
</dbReference>
<evidence type="ECO:0000256" key="2">
    <source>
        <dbReference type="ARBA" id="ARBA00004585"/>
    </source>
</evidence>
<evidence type="ECO:0000256" key="15">
    <source>
        <dbReference type="ARBA" id="ARBA00023140"/>
    </source>
</evidence>
<evidence type="ECO:0000256" key="1">
    <source>
        <dbReference type="ARBA" id="ARBA00004502"/>
    </source>
</evidence>
<keyword evidence="9" id="KW-0812">Transmembrane</keyword>
<dbReference type="Pfam" id="PF13193">
    <property type="entry name" value="AMP-binding_C"/>
    <property type="match status" value="1"/>
</dbReference>
<accession>A0A6A6GYH0</accession>
<proteinExistence type="inferred from homology"/>
<dbReference type="SUPFAM" id="SSF56801">
    <property type="entry name" value="Acetyl-CoA synthetase-like"/>
    <property type="match status" value="1"/>
</dbReference>
<dbReference type="GO" id="GO:0004467">
    <property type="term" value="F:long-chain fatty acid-CoA ligase activity"/>
    <property type="evidence" value="ECO:0007669"/>
    <property type="project" value="TreeGrafter"/>
</dbReference>
<dbReference type="GO" id="GO:0005778">
    <property type="term" value="C:peroxisomal membrane"/>
    <property type="evidence" value="ECO:0007669"/>
    <property type="project" value="UniProtKB-SubCell"/>
</dbReference>
<dbReference type="Proteomes" id="UP000800092">
    <property type="component" value="Unassembled WGS sequence"/>
</dbReference>
<dbReference type="InterPro" id="IPR045851">
    <property type="entry name" value="AMP-bd_C_sf"/>
</dbReference>
<dbReference type="FunFam" id="3.30.300.30:FF:000002">
    <property type="entry name" value="Long-chain fatty acid transport protein 1"/>
    <property type="match status" value="1"/>
</dbReference>
<dbReference type="InterPro" id="IPR020845">
    <property type="entry name" value="AMP-binding_CS"/>
</dbReference>
<dbReference type="AlphaFoldDB" id="A0A6A6GYH0"/>
<keyword evidence="8" id="KW-0551">Lipid droplet</keyword>
<protein>
    <recommendedName>
        <fullName evidence="18">Very long-chain fatty acid transport protein</fullName>
    </recommendedName>
    <alternativeName>
        <fullName evidence="19">Very-long-chain acyl-CoA synthetase</fullName>
    </alternativeName>
</protein>
<dbReference type="PANTHER" id="PTHR43107">
    <property type="entry name" value="LONG-CHAIN FATTY ACID TRANSPORT PROTEIN"/>
    <property type="match status" value="1"/>
</dbReference>
<evidence type="ECO:0000256" key="19">
    <source>
        <dbReference type="ARBA" id="ARBA00078285"/>
    </source>
</evidence>
<dbReference type="GO" id="GO:0005524">
    <property type="term" value="F:ATP binding"/>
    <property type="evidence" value="ECO:0007669"/>
    <property type="project" value="UniProtKB-KW"/>
</dbReference>
<evidence type="ECO:0000313" key="23">
    <source>
        <dbReference type="Proteomes" id="UP000800092"/>
    </source>
</evidence>
<dbReference type="PANTHER" id="PTHR43107:SF15">
    <property type="entry name" value="FATTY ACID TRANSPORT PROTEIN 3, ISOFORM A"/>
    <property type="match status" value="1"/>
</dbReference>
<keyword evidence="7" id="KW-0436">Ligase</keyword>
<evidence type="ECO:0000256" key="16">
    <source>
        <dbReference type="ARBA" id="ARBA00051585"/>
    </source>
</evidence>
<evidence type="ECO:0000256" key="10">
    <source>
        <dbReference type="ARBA" id="ARBA00022741"/>
    </source>
</evidence>
<comment type="catalytic activity">
    <reaction evidence="16">
        <text>a very long-chain fatty acid + ATP + CoA = a very long-chain fatty acyl-CoA + AMP + diphosphate</text>
        <dbReference type="Rhea" id="RHEA:54536"/>
        <dbReference type="ChEBI" id="CHEBI:30616"/>
        <dbReference type="ChEBI" id="CHEBI:33019"/>
        <dbReference type="ChEBI" id="CHEBI:57287"/>
        <dbReference type="ChEBI" id="CHEBI:58950"/>
        <dbReference type="ChEBI" id="CHEBI:138261"/>
        <dbReference type="ChEBI" id="CHEBI:456215"/>
    </reaction>
</comment>
<keyword evidence="13" id="KW-0445">Lipid transport</keyword>
<evidence type="ECO:0000256" key="12">
    <source>
        <dbReference type="ARBA" id="ARBA00022989"/>
    </source>
</evidence>
<organism evidence="22 23">
    <name type="scientific">Viridothelium virens</name>
    <name type="common">Speckled blister lichen</name>
    <name type="synonym">Trypethelium virens</name>
    <dbReference type="NCBI Taxonomy" id="1048519"/>
    <lineage>
        <taxon>Eukaryota</taxon>
        <taxon>Fungi</taxon>
        <taxon>Dikarya</taxon>
        <taxon>Ascomycota</taxon>
        <taxon>Pezizomycotina</taxon>
        <taxon>Dothideomycetes</taxon>
        <taxon>Dothideomycetes incertae sedis</taxon>
        <taxon>Trypetheliales</taxon>
        <taxon>Trypetheliaceae</taxon>
        <taxon>Viridothelium</taxon>
    </lineage>
</organism>
<dbReference type="GO" id="GO:0009898">
    <property type="term" value="C:cytoplasmic side of plasma membrane"/>
    <property type="evidence" value="ECO:0007669"/>
    <property type="project" value="TreeGrafter"/>
</dbReference>
<evidence type="ECO:0000256" key="13">
    <source>
        <dbReference type="ARBA" id="ARBA00023055"/>
    </source>
</evidence>
<evidence type="ECO:0000256" key="3">
    <source>
        <dbReference type="ARBA" id="ARBA00004651"/>
    </source>
</evidence>
<evidence type="ECO:0000256" key="17">
    <source>
        <dbReference type="ARBA" id="ARBA00060276"/>
    </source>
</evidence>
<keyword evidence="14" id="KW-0472">Membrane</keyword>
<dbReference type="OrthoDB" id="10253869at2759"/>
<dbReference type="Gene3D" id="3.40.50.12780">
    <property type="entry name" value="N-terminal domain of ligase-like"/>
    <property type="match status" value="1"/>
</dbReference>
<evidence type="ECO:0000256" key="5">
    <source>
        <dbReference type="ARBA" id="ARBA00022448"/>
    </source>
</evidence>
<evidence type="ECO:0000256" key="6">
    <source>
        <dbReference type="ARBA" id="ARBA00022475"/>
    </source>
</evidence>
<name>A0A6A6GYH0_VIRVR</name>
<evidence type="ECO:0000259" key="21">
    <source>
        <dbReference type="Pfam" id="PF13193"/>
    </source>
</evidence>
<evidence type="ECO:0000256" key="9">
    <source>
        <dbReference type="ARBA" id="ARBA00022692"/>
    </source>
</evidence>
<keyword evidence="5" id="KW-0813">Transport</keyword>
<evidence type="ECO:0000256" key="11">
    <source>
        <dbReference type="ARBA" id="ARBA00022840"/>
    </source>
</evidence>
<keyword evidence="6" id="KW-1003">Cell membrane</keyword>
<reference evidence="22" key="1">
    <citation type="journal article" date="2020" name="Stud. Mycol.">
        <title>101 Dothideomycetes genomes: a test case for predicting lifestyles and emergence of pathogens.</title>
        <authorList>
            <person name="Haridas S."/>
            <person name="Albert R."/>
            <person name="Binder M."/>
            <person name="Bloem J."/>
            <person name="Labutti K."/>
            <person name="Salamov A."/>
            <person name="Andreopoulos B."/>
            <person name="Baker S."/>
            <person name="Barry K."/>
            <person name="Bills G."/>
            <person name="Bluhm B."/>
            <person name="Cannon C."/>
            <person name="Castanera R."/>
            <person name="Culley D."/>
            <person name="Daum C."/>
            <person name="Ezra D."/>
            <person name="Gonzalez J."/>
            <person name="Henrissat B."/>
            <person name="Kuo A."/>
            <person name="Liang C."/>
            <person name="Lipzen A."/>
            <person name="Lutzoni F."/>
            <person name="Magnuson J."/>
            <person name="Mondo S."/>
            <person name="Nolan M."/>
            <person name="Ohm R."/>
            <person name="Pangilinan J."/>
            <person name="Park H.-J."/>
            <person name="Ramirez L."/>
            <person name="Alfaro M."/>
            <person name="Sun H."/>
            <person name="Tritt A."/>
            <person name="Yoshinaga Y."/>
            <person name="Zwiers L.-H."/>
            <person name="Turgeon B."/>
            <person name="Goodwin S."/>
            <person name="Spatafora J."/>
            <person name="Crous P."/>
            <person name="Grigoriev I."/>
        </authorList>
    </citation>
    <scope>NUCLEOTIDE SEQUENCE</scope>
    <source>
        <strain evidence="22">Tuck. ex Michener</strain>
    </source>
</reference>
<evidence type="ECO:0000259" key="20">
    <source>
        <dbReference type="Pfam" id="PF00501"/>
    </source>
</evidence>
<comment type="similarity">
    <text evidence="4">Belongs to the ATP-dependent AMP-binding enzyme family.</text>
</comment>
<dbReference type="InterPro" id="IPR000873">
    <property type="entry name" value="AMP-dep_synth/lig_dom"/>
</dbReference>
<comment type="subcellular location">
    <subcellularLocation>
        <location evidence="3">Cell membrane</location>
        <topology evidence="3">Multi-pass membrane protein</topology>
    </subcellularLocation>
    <subcellularLocation>
        <location evidence="1">Lipid droplet</location>
    </subcellularLocation>
    <subcellularLocation>
        <location evidence="2">Peroxisome membrane</location>
        <topology evidence="2">Multi-pass membrane protein</topology>
    </subcellularLocation>
</comment>
<evidence type="ECO:0000256" key="18">
    <source>
        <dbReference type="ARBA" id="ARBA00068795"/>
    </source>
</evidence>
<dbReference type="GO" id="GO:0005324">
    <property type="term" value="F:long-chain fatty acid transmembrane transporter activity"/>
    <property type="evidence" value="ECO:0007669"/>
    <property type="project" value="TreeGrafter"/>
</dbReference>
<dbReference type="Gene3D" id="3.30.300.30">
    <property type="match status" value="1"/>
</dbReference>
<evidence type="ECO:0000256" key="14">
    <source>
        <dbReference type="ARBA" id="ARBA00023136"/>
    </source>
</evidence>
<dbReference type="PROSITE" id="PS00455">
    <property type="entry name" value="AMP_BINDING"/>
    <property type="match status" value="1"/>
</dbReference>
<gene>
    <name evidence="22" type="ORF">EV356DRAFT_323058</name>
</gene>
<evidence type="ECO:0000313" key="22">
    <source>
        <dbReference type="EMBL" id="KAF2230854.1"/>
    </source>
</evidence>
<keyword evidence="10" id="KW-0547">Nucleotide-binding</keyword>
<evidence type="ECO:0000256" key="7">
    <source>
        <dbReference type="ARBA" id="ARBA00022598"/>
    </source>
</evidence>
<evidence type="ECO:0000256" key="8">
    <source>
        <dbReference type="ARBA" id="ARBA00022677"/>
    </source>
</evidence>
<sequence>MAADVPLSLTVPAAGAVLAYLNAKYQVSYDWQLLSNFISGSVRLAIRERRDRANIFYTLEDLALHKKKGERIWIMYEGQTWTYKQAYDIILRYGQWLKTKHGVQPGEIVAMDCMNSPMFVWFWFGLWSIGSKPAFINYNLTGRPLLHCVKVSTARLLLVDEEVRNNFTQEVIEELSSPSFREGQQPIETVFLSPSVLASIEASHPVREPDAVRSGPKMQDMSILIYTSGTTGLPKPGIVSWQKAGLGGFFVSRWMGLKPDDRFYTCMPLYHTSAAVLGLCCTLAAGCTLIIGHKFSNKTFWPDVKKHDATVIQYVGEMCRYLLATPPSRSTAAEEKNHKVRIAFGNGLRPDVWGRFQERFGIDTVAEIYAATEGPSIMGNLSRSTFTRGAVGRNGLIAWLLMGTQVTVVRFDHEKEEPWRNPTTGFCEIVATNQSGEMLNKLDAADVERKFQGYFGNKGATEKKILRNVYSKGDAWYRTGDLLYFDQDGKWFFNDRIGDTFRWKSENVSTSEVAEVVGLHPAVQEANVYGVQLPHHDGRAGCAAVVLNEGQEMGSGVSRGLAEWVGKNLPRYAAPIFVRITKEGALTGTMKLQKNALRDQGVDPEKTGQEGDVMFWLRPGAQEYVPFEKTDWDDVVGGKVRL</sequence>
<dbReference type="InterPro" id="IPR042099">
    <property type="entry name" value="ANL_N_sf"/>
</dbReference>
<dbReference type="GO" id="GO:0044539">
    <property type="term" value="P:long-chain fatty acid import into cell"/>
    <property type="evidence" value="ECO:0007669"/>
    <property type="project" value="TreeGrafter"/>
</dbReference>
<keyword evidence="12" id="KW-1133">Transmembrane helix</keyword>
<keyword evidence="15" id="KW-0576">Peroxisome</keyword>
<dbReference type="EMBL" id="ML991835">
    <property type="protein sequence ID" value="KAF2230854.1"/>
    <property type="molecule type" value="Genomic_DNA"/>
</dbReference>
<evidence type="ECO:0000256" key="4">
    <source>
        <dbReference type="ARBA" id="ARBA00006432"/>
    </source>
</evidence>